<feature type="domain" description="Peptidase M60" evidence="2">
    <location>
        <begin position="134"/>
        <end position="439"/>
    </location>
</feature>
<proteinExistence type="predicted"/>
<keyword evidence="1" id="KW-0732">Signal</keyword>
<keyword evidence="4" id="KW-1185">Reference proteome</keyword>
<dbReference type="SMART" id="SM01276">
    <property type="entry name" value="M60-like"/>
    <property type="match status" value="1"/>
</dbReference>
<dbReference type="AlphaFoldDB" id="A0A2N5ESC1"/>
<dbReference type="InterPro" id="IPR042279">
    <property type="entry name" value="Pep_M60_3"/>
</dbReference>
<feature type="signal peptide" evidence="1">
    <location>
        <begin position="1"/>
        <end position="24"/>
    </location>
</feature>
<dbReference type="Pfam" id="PF13402">
    <property type="entry name" value="Peptidase_M60"/>
    <property type="match status" value="1"/>
</dbReference>
<name>A0A2N5ESC1_9GAMM</name>
<dbReference type="Proteomes" id="UP000234626">
    <property type="component" value="Unassembled WGS sequence"/>
</dbReference>
<dbReference type="OrthoDB" id="3177623at2"/>
<accession>A0A2N5ESC1</accession>
<dbReference type="InterPro" id="IPR031161">
    <property type="entry name" value="Peptidase_M60_dom"/>
</dbReference>
<protein>
    <recommendedName>
        <fullName evidence="2">Peptidase M60 domain-containing protein</fullName>
    </recommendedName>
</protein>
<dbReference type="PROSITE" id="PS51723">
    <property type="entry name" value="PEPTIDASE_M60"/>
    <property type="match status" value="1"/>
</dbReference>
<sequence length="658" mass="72895">MKGHSFSKIALGLALALNTAAALAAYTPDDMNEIHTDGSDAHFDITESVVSYDTWWNDYAHRPGFQDALSELGLTLEQLNRDPNTFAARSGQVNDPLFWLKRTLSIYPADKQRYAIPVTENGGGAARQSTWERDNYFLTRTYARAGETVLIEVGQIPDKVTCYAANKTTETMKARPGTLDVVKLPAQGLFHYPVKHEGVIALGCIDSTETLNSIDKRVTMRIIGGGVEHPLFILGQQPRSQWASISQQTTPSGNILMFDGRSNYYINNAKARESTNTDMLHAMNQALVRSTVYDTLNGMNGSSSLHQPNRGTFTATYNACCAAGNWDGMLSIGFKNAIPTNASWGHWHEYGHLHQNRVLWWKDGLREVVVNIYSLAACYSQLGNVDPKKCHGNLSANNMAWDQQAVGHFLQSGQTHNFDAETNVFKQLGMFMQLITSYPDMYPALNRAMREEFSYNKNRALINTDQKKKDWFVVQASKLSGYDLRDFFDRWGLAYTASARDAIAAMTLPSPKQPVASYQATLRHNGNARSNAILTLPVVQDMTSMGIVTHSDQIGPKTLVWSQPGPTLLKARVVDAHQRPFTVTLRAERRMGGCPVLSMNSAASCDGADYATLMVNYYQEDNAGLPAGHYTGQLPLIVTDWHKNGLSANATVQLDITQ</sequence>
<reference evidence="3 4" key="1">
    <citation type="submission" date="2017-12" db="EMBL/GenBank/DDBJ databases">
        <title>Characterization of six clinical isolates of Enterochimera gen. nov., a novel genus of the Yersiniaciae family and the three species Enterochimera arupensis sp. nov., Enterochimera coloradensis sp. nov, and Enterochimera californica sp. nov.</title>
        <authorList>
            <person name="Rossi A."/>
            <person name="Fisher M."/>
        </authorList>
    </citation>
    <scope>NUCLEOTIDE SEQUENCE [LARGE SCALE GENOMIC DNA]</scope>
    <source>
        <strain evidence="3 4">2016Iso1</strain>
    </source>
</reference>
<organism evidence="3 4">
    <name type="scientific">Chimaeribacter arupi</name>
    <dbReference type="NCBI Taxonomy" id="2060066"/>
    <lineage>
        <taxon>Bacteria</taxon>
        <taxon>Pseudomonadati</taxon>
        <taxon>Pseudomonadota</taxon>
        <taxon>Gammaproteobacteria</taxon>
        <taxon>Enterobacterales</taxon>
        <taxon>Yersiniaceae</taxon>
        <taxon>Chimaeribacter</taxon>
    </lineage>
</organism>
<evidence type="ECO:0000259" key="2">
    <source>
        <dbReference type="PROSITE" id="PS51723"/>
    </source>
</evidence>
<dbReference type="EMBL" id="PJZK01000002">
    <property type="protein sequence ID" value="PLR52727.1"/>
    <property type="molecule type" value="Genomic_DNA"/>
</dbReference>
<evidence type="ECO:0000313" key="3">
    <source>
        <dbReference type="EMBL" id="PLR52727.1"/>
    </source>
</evidence>
<evidence type="ECO:0000313" key="4">
    <source>
        <dbReference type="Proteomes" id="UP000234626"/>
    </source>
</evidence>
<comment type="caution">
    <text evidence="3">The sequence shown here is derived from an EMBL/GenBank/DDBJ whole genome shotgun (WGS) entry which is preliminary data.</text>
</comment>
<dbReference type="RefSeq" id="WP_101834025.1">
    <property type="nucleotide sequence ID" value="NZ_PJZK01000002.1"/>
</dbReference>
<dbReference type="Gene3D" id="1.10.390.30">
    <property type="entry name" value="Peptidase M60, enhancin-like domain 3"/>
    <property type="match status" value="1"/>
</dbReference>
<gene>
    <name evidence="3" type="ORF">CYR34_04300</name>
</gene>
<feature type="chain" id="PRO_5014853004" description="Peptidase M60 domain-containing protein" evidence="1">
    <location>
        <begin position="25"/>
        <end position="658"/>
    </location>
</feature>
<evidence type="ECO:0000256" key="1">
    <source>
        <dbReference type="SAM" id="SignalP"/>
    </source>
</evidence>